<dbReference type="InterPro" id="IPR020948">
    <property type="entry name" value="P_starv_induced_PsiE-like"/>
</dbReference>
<dbReference type="GO" id="GO:0005886">
    <property type="term" value="C:plasma membrane"/>
    <property type="evidence" value="ECO:0007669"/>
    <property type="project" value="UniProtKB-SubCell"/>
</dbReference>
<feature type="region of interest" description="Disordered" evidence="6">
    <location>
        <begin position="1"/>
        <end position="22"/>
    </location>
</feature>
<comment type="caution">
    <text evidence="8">The sequence shown here is derived from an EMBL/GenBank/DDBJ whole genome shotgun (WGS) entry which is preliminary data.</text>
</comment>
<protein>
    <submittedName>
        <fullName evidence="8">Phosphate-starvation-inducible E-like protein</fullName>
    </submittedName>
</protein>
<dbReference type="EMBL" id="ATHI01000001">
    <property type="protein sequence ID" value="EPR36260.1"/>
    <property type="molecule type" value="Genomic_DNA"/>
</dbReference>
<feature type="transmembrane region" description="Helical" evidence="7">
    <location>
        <begin position="89"/>
        <end position="109"/>
    </location>
</feature>
<gene>
    <name evidence="8" type="ORF">dsat_1788</name>
</gene>
<organism evidence="8 9">
    <name type="scientific">Alkalidesulfovibrio alkalitolerans DSM 16529</name>
    <dbReference type="NCBI Taxonomy" id="1121439"/>
    <lineage>
        <taxon>Bacteria</taxon>
        <taxon>Pseudomonadati</taxon>
        <taxon>Thermodesulfobacteriota</taxon>
        <taxon>Desulfovibrionia</taxon>
        <taxon>Desulfovibrionales</taxon>
        <taxon>Desulfovibrionaceae</taxon>
        <taxon>Alkalidesulfovibrio</taxon>
    </lineage>
</organism>
<evidence type="ECO:0000313" key="9">
    <source>
        <dbReference type="Proteomes" id="UP000014975"/>
    </source>
</evidence>
<feature type="transmembrane region" description="Helical" evidence="7">
    <location>
        <begin position="48"/>
        <end position="69"/>
    </location>
</feature>
<keyword evidence="9" id="KW-1185">Reference proteome</keyword>
<feature type="transmembrane region" description="Helical" evidence="7">
    <location>
        <begin position="142"/>
        <end position="161"/>
    </location>
</feature>
<feature type="region of interest" description="Disordered" evidence="6">
    <location>
        <begin position="190"/>
        <end position="211"/>
    </location>
</feature>
<dbReference type="PATRIC" id="fig|1121439.3.peg.172"/>
<evidence type="ECO:0000313" key="8">
    <source>
        <dbReference type="EMBL" id="EPR36260.1"/>
    </source>
</evidence>
<dbReference type="Proteomes" id="UP000014975">
    <property type="component" value="Unassembled WGS sequence"/>
</dbReference>
<evidence type="ECO:0000256" key="2">
    <source>
        <dbReference type="ARBA" id="ARBA00022475"/>
    </source>
</evidence>
<evidence type="ECO:0000256" key="5">
    <source>
        <dbReference type="ARBA" id="ARBA00023136"/>
    </source>
</evidence>
<dbReference type="AlphaFoldDB" id="S7TI16"/>
<dbReference type="eggNOG" id="COG3431">
    <property type="taxonomic scope" value="Bacteria"/>
</dbReference>
<feature type="transmembrane region" description="Helical" evidence="7">
    <location>
        <begin position="116"/>
        <end position="136"/>
    </location>
</feature>
<sequence length="211" mass="23425">MDLSNPKSGGSSMKEDSEKPGFEHCHIQGSTDPLVSLLQSVLRHCVRILALLMTLVIVWGLLDVVHVLWQRLNAPPYMLLNINDILATFGAFMAVLIAIEIFANIVVYLEAHIIHIRLVLATALMAAARKAIVLDFHQTSSAHVFALAAIILALGLSYWLIARKQGGGDPFCRPIEGSLWSRRRAEKRARARQAEEAQRMSQASHSLDRNE</sequence>
<keyword evidence="2" id="KW-1003">Cell membrane</keyword>
<dbReference type="STRING" id="1121439.dsat_1788"/>
<evidence type="ECO:0000256" key="7">
    <source>
        <dbReference type="SAM" id="Phobius"/>
    </source>
</evidence>
<keyword evidence="3 7" id="KW-0812">Transmembrane</keyword>
<proteinExistence type="predicted"/>
<evidence type="ECO:0000256" key="3">
    <source>
        <dbReference type="ARBA" id="ARBA00022692"/>
    </source>
</evidence>
<dbReference type="RefSeq" id="WP_020885674.1">
    <property type="nucleotide sequence ID" value="NZ_ATHI01000001.1"/>
</dbReference>
<keyword evidence="5 7" id="KW-0472">Membrane</keyword>
<feature type="compositionally biased region" description="Basic and acidic residues" evidence="6">
    <location>
        <begin position="13"/>
        <end position="22"/>
    </location>
</feature>
<name>S7TI16_9BACT</name>
<evidence type="ECO:0000256" key="6">
    <source>
        <dbReference type="SAM" id="MobiDB-lite"/>
    </source>
</evidence>
<accession>S7TI16</accession>
<comment type="subcellular location">
    <subcellularLocation>
        <location evidence="1">Cell membrane</location>
        <topology evidence="1">Multi-pass membrane protein</topology>
    </subcellularLocation>
</comment>
<keyword evidence="4 7" id="KW-1133">Transmembrane helix</keyword>
<feature type="compositionally biased region" description="Polar residues" evidence="6">
    <location>
        <begin position="1"/>
        <end position="11"/>
    </location>
</feature>
<reference evidence="8 9" key="1">
    <citation type="journal article" date="2013" name="Genome Announc.">
        <title>Draft genome sequences for three mercury-methylating, sulfate-reducing bacteria.</title>
        <authorList>
            <person name="Brown S.D."/>
            <person name="Hurt R.A.Jr."/>
            <person name="Gilmour C.C."/>
            <person name="Elias D.A."/>
        </authorList>
    </citation>
    <scope>NUCLEOTIDE SEQUENCE [LARGE SCALE GENOMIC DNA]</scope>
    <source>
        <strain evidence="8 9">DSM 16529</strain>
    </source>
</reference>
<dbReference type="Pfam" id="PF06146">
    <property type="entry name" value="PsiE"/>
    <property type="match status" value="1"/>
</dbReference>
<evidence type="ECO:0000256" key="4">
    <source>
        <dbReference type="ARBA" id="ARBA00022989"/>
    </source>
</evidence>
<evidence type="ECO:0000256" key="1">
    <source>
        <dbReference type="ARBA" id="ARBA00004651"/>
    </source>
</evidence>